<dbReference type="PANTHER" id="PTHR17920">
    <property type="entry name" value="TRANSMEMBRANE AND COILED-COIL DOMAIN-CONTAINING PROTEIN 4 TMCO4"/>
    <property type="match status" value="1"/>
</dbReference>
<dbReference type="GO" id="GO:0016020">
    <property type="term" value="C:membrane"/>
    <property type="evidence" value="ECO:0007669"/>
    <property type="project" value="UniProtKB-SubCell"/>
</dbReference>
<feature type="transmembrane region" description="Helical" evidence="7">
    <location>
        <begin position="178"/>
        <end position="201"/>
    </location>
</feature>
<feature type="compositionally biased region" description="Basic and acidic residues" evidence="6">
    <location>
        <begin position="255"/>
        <end position="272"/>
    </location>
</feature>
<evidence type="ECO:0000256" key="5">
    <source>
        <dbReference type="ARBA" id="ARBA00023136"/>
    </source>
</evidence>
<evidence type="ECO:0000256" key="7">
    <source>
        <dbReference type="SAM" id="Phobius"/>
    </source>
</evidence>
<feature type="region of interest" description="Disordered" evidence="6">
    <location>
        <begin position="306"/>
        <end position="329"/>
    </location>
</feature>
<keyword evidence="3 7" id="KW-0812">Transmembrane</keyword>
<reference evidence="8 9" key="1">
    <citation type="submission" date="2015-03" db="EMBL/GenBank/DDBJ databases">
        <title>Genomics and transcriptomics of the oil-accumulating basidiomycete yeast T. oleaginosus allow insights into substrate utilization and the diverse evolutionary trajectories of mating systems in fungi.</title>
        <authorList>
            <consortium name="DOE Joint Genome Institute"/>
            <person name="Kourist R."/>
            <person name="Kracht O."/>
            <person name="Bracharz F."/>
            <person name="Lipzen A."/>
            <person name="Nolan M."/>
            <person name="Ohm R."/>
            <person name="Grigoriev I."/>
            <person name="Sun S."/>
            <person name="Heitman J."/>
            <person name="Bruck T."/>
            <person name="Nowrousian M."/>
        </authorList>
    </citation>
    <scope>NUCLEOTIDE SEQUENCE [LARGE SCALE GENOMIC DNA]</scope>
    <source>
        <strain evidence="8 9">IBC0246</strain>
    </source>
</reference>
<accession>A0A0J1BAJ1</accession>
<proteinExistence type="inferred from homology"/>
<evidence type="ECO:0000313" key="8">
    <source>
        <dbReference type="EMBL" id="KLT44924.1"/>
    </source>
</evidence>
<protein>
    <submittedName>
        <fullName evidence="8">DUF726-domain-containing protein</fullName>
    </submittedName>
</protein>
<dbReference type="GeneID" id="28986538"/>
<dbReference type="InterPro" id="IPR007941">
    <property type="entry name" value="DUF726"/>
</dbReference>
<gene>
    <name evidence="8" type="ORF">CC85DRAFT_310946</name>
</gene>
<dbReference type="SUPFAM" id="SSF53474">
    <property type="entry name" value="alpha/beta-Hydrolases"/>
    <property type="match status" value="1"/>
</dbReference>
<organism evidence="8 9">
    <name type="scientific">Cutaneotrichosporon oleaginosum</name>
    <dbReference type="NCBI Taxonomy" id="879819"/>
    <lineage>
        <taxon>Eukaryota</taxon>
        <taxon>Fungi</taxon>
        <taxon>Dikarya</taxon>
        <taxon>Basidiomycota</taxon>
        <taxon>Agaricomycotina</taxon>
        <taxon>Tremellomycetes</taxon>
        <taxon>Trichosporonales</taxon>
        <taxon>Trichosporonaceae</taxon>
        <taxon>Cutaneotrichosporon</taxon>
    </lineage>
</organism>
<comment type="subcellular location">
    <subcellularLocation>
        <location evidence="1">Membrane</location>
        <topology evidence="1">Multi-pass membrane protein</topology>
    </subcellularLocation>
</comment>
<dbReference type="RefSeq" id="XP_018281415.1">
    <property type="nucleotide sequence ID" value="XM_018425935.1"/>
</dbReference>
<dbReference type="AlphaFoldDB" id="A0A0J1BAJ1"/>
<dbReference type="PANTHER" id="PTHR17920:SF23">
    <property type="entry name" value="DUF726-DOMAIN-CONTAINING PROTEIN"/>
    <property type="match status" value="1"/>
</dbReference>
<evidence type="ECO:0000256" key="2">
    <source>
        <dbReference type="ARBA" id="ARBA00009824"/>
    </source>
</evidence>
<feature type="transmembrane region" description="Helical" evidence="7">
    <location>
        <begin position="207"/>
        <end position="230"/>
    </location>
</feature>
<keyword evidence="9" id="KW-1185">Reference proteome</keyword>
<evidence type="ECO:0000256" key="4">
    <source>
        <dbReference type="ARBA" id="ARBA00022989"/>
    </source>
</evidence>
<feature type="region of interest" description="Disordered" evidence="6">
    <location>
        <begin position="255"/>
        <end position="281"/>
    </location>
</feature>
<dbReference type="EMBL" id="KQ087184">
    <property type="protein sequence ID" value="KLT44924.1"/>
    <property type="molecule type" value="Genomic_DNA"/>
</dbReference>
<keyword evidence="5 7" id="KW-0472">Membrane</keyword>
<comment type="similarity">
    <text evidence="2">Belongs to the TMCO4 family.</text>
</comment>
<keyword evidence="4 7" id="KW-1133">Transmembrane helix</keyword>
<evidence type="ECO:0000256" key="1">
    <source>
        <dbReference type="ARBA" id="ARBA00004141"/>
    </source>
</evidence>
<evidence type="ECO:0000256" key="6">
    <source>
        <dbReference type="SAM" id="MobiDB-lite"/>
    </source>
</evidence>
<sequence length="620" mass="65754">MSPPPPKAPEQQLHLPRAHVFITALAAVCAVNRPPPGVAWDAAPWLAALLKLLELEREALPADVPPEDVAQVATERDSWSIEEQDAMARALVQAALAPQEREKEKPKVAYTPVARAAAHSTLELLGLDAGVLLPRAEVALATMLAAVANDDAIDEARKKQKDGWGGALGRRLATAGGFIAGGVLLGVTGGLAAPAIVALLAPLGLGAALSGIAAPVVLGTLFGLTGGGLASRRVSQRWRGVDEFSFVEVGANSKPTRDEIEDMKAREGKGEEVGSELLFEAPDDDDAAARREVARSRRELENRLQQLSLDAGTDKKEVAQTPPDTPDIRAELKDKVPSLTATIVVPGLLTISRMEAISAWRAICSREAALPFTPRKPIEAAAEGGEGATTGLKDGRDVYVLRYEPEIMLSTGRDLESWVMTRVKSMAATEVVKRTVLSAYYAAIALPISVYKLSTLALDNSWSASSQKAVKAGRLLGEVLVQRVQGERPVTLIGTSVGALTVLHALLYLSEQETPQLVDSVFLVSLPSAPTTAEWAAVRRVTARRVVNAWCGSDFVLASIVRLHEVVSRGVTGNNGVCVAGLGPVQQPGVEDMDLSEVLGGHSEINTKMGEVLQVLEIDD</sequence>
<dbReference type="InterPro" id="IPR029058">
    <property type="entry name" value="AB_hydrolase_fold"/>
</dbReference>
<dbReference type="Proteomes" id="UP000053611">
    <property type="component" value="Unassembled WGS sequence"/>
</dbReference>
<evidence type="ECO:0000313" key="9">
    <source>
        <dbReference type="Proteomes" id="UP000053611"/>
    </source>
</evidence>
<name>A0A0J1BAJ1_9TREE</name>
<evidence type="ECO:0000256" key="3">
    <source>
        <dbReference type="ARBA" id="ARBA00022692"/>
    </source>
</evidence>
<dbReference type="Pfam" id="PF05277">
    <property type="entry name" value="DUF726"/>
    <property type="match status" value="2"/>
</dbReference>
<dbReference type="OrthoDB" id="277931at2759"/>